<feature type="region of interest" description="Disordered" evidence="8">
    <location>
        <begin position="31"/>
        <end position="81"/>
    </location>
</feature>
<keyword evidence="4" id="KW-0238">DNA-binding</keyword>
<dbReference type="GeneID" id="63743862"/>
<dbReference type="STRING" id="1073089.A0A1L9RS75"/>
<dbReference type="OrthoDB" id="5575144at2759"/>
<dbReference type="VEuPathDB" id="FungiDB:ASPWEDRAFT_108707"/>
<dbReference type="Proteomes" id="UP000184383">
    <property type="component" value="Unassembled WGS sequence"/>
</dbReference>
<keyword evidence="6" id="KW-0539">Nucleus</keyword>
<dbReference type="PANTHER" id="PTHR47659">
    <property type="entry name" value="ZN(II)2CYS6 TRANSCRIPTION FACTOR (EUROFUNG)-RELATED"/>
    <property type="match status" value="1"/>
</dbReference>
<evidence type="ECO:0000256" key="8">
    <source>
        <dbReference type="SAM" id="MobiDB-lite"/>
    </source>
</evidence>
<dbReference type="PROSITE" id="PS50048">
    <property type="entry name" value="ZN2_CY6_FUNGAL_2"/>
    <property type="match status" value="1"/>
</dbReference>
<keyword evidence="1" id="KW-0479">Metal-binding</keyword>
<dbReference type="PANTHER" id="PTHR47659:SF4">
    <property type="entry name" value="ZN(II)2CYS6 TRANSCRIPTION FACTOR (EUROFUNG)"/>
    <property type="match status" value="1"/>
</dbReference>
<accession>A0A1L9RS75</accession>
<reference evidence="11" key="1">
    <citation type="journal article" date="2017" name="Genome Biol.">
        <title>Comparative genomics reveals high biological diversity and specific adaptations in the industrially and medically important fungal genus Aspergillus.</title>
        <authorList>
            <person name="de Vries R.P."/>
            <person name="Riley R."/>
            <person name="Wiebenga A."/>
            <person name="Aguilar-Osorio G."/>
            <person name="Amillis S."/>
            <person name="Uchima C.A."/>
            <person name="Anderluh G."/>
            <person name="Asadollahi M."/>
            <person name="Askin M."/>
            <person name="Barry K."/>
            <person name="Battaglia E."/>
            <person name="Bayram O."/>
            <person name="Benocci T."/>
            <person name="Braus-Stromeyer S.A."/>
            <person name="Caldana C."/>
            <person name="Canovas D."/>
            <person name="Cerqueira G.C."/>
            <person name="Chen F."/>
            <person name="Chen W."/>
            <person name="Choi C."/>
            <person name="Clum A."/>
            <person name="Dos Santos R.A."/>
            <person name="Damasio A.R."/>
            <person name="Diallinas G."/>
            <person name="Emri T."/>
            <person name="Fekete E."/>
            <person name="Flipphi M."/>
            <person name="Freyberg S."/>
            <person name="Gallo A."/>
            <person name="Gournas C."/>
            <person name="Habgood R."/>
            <person name="Hainaut M."/>
            <person name="Harispe M.L."/>
            <person name="Henrissat B."/>
            <person name="Hilden K.S."/>
            <person name="Hope R."/>
            <person name="Hossain A."/>
            <person name="Karabika E."/>
            <person name="Karaffa L."/>
            <person name="Karanyi Z."/>
            <person name="Krasevec N."/>
            <person name="Kuo A."/>
            <person name="Kusch H."/>
            <person name="LaButti K."/>
            <person name="Lagendijk E.L."/>
            <person name="Lapidus A."/>
            <person name="Levasseur A."/>
            <person name="Lindquist E."/>
            <person name="Lipzen A."/>
            <person name="Logrieco A.F."/>
            <person name="MacCabe A."/>
            <person name="Maekelae M.R."/>
            <person name="Malavazi I."/>
            <person name="Melin P."/>
            <person name="Meyer V."/>
            <person name="Mielnichuk N."/>
            <person name="Miskei M."/>
            <person name="Molnar A.P."/>
            <person name="Mule G."/>
            <person name="Ngan C.Y."/>
            <person name="Orejas M."/>
            <person name="Orosz E."/>
            <person name="Ouedraogo J.P."/>
            <person name="Overkamp K.M."/>
            <person name="Park H.-S."/>
            <person name="Perrone G."/>
            <person name="Piumi F."/>
            <person name="Punt P.J."/>
            <person name="Ram A.F."/>
            <person name="Ramon A."/>
            <person name="Rauscher S."/>
            <person name="Record E."/>
            <person name="Riano-Pachon D.M."/>
            <person name="Robert V."/>
            <person name="Roehrig J."/>
            <person name="Ruller R."/>
            <person name="Salamov A."/>
            <person name="Salih N.S."/>
            <person name="Samson R.A."/>
            <person name="Sandor E."/>
            <person name="Sanguinetti M."/>
            <person name="Schuetze T."/>
            <person name="Sepcic K."/>
            <person name="Shelest E."/>
            <person name="Sherlock G."/>
            <person name="Sophianopoulou V."/>
            <person name="Squina F.M."/>
            <person name="Sun H."/>
            <person name="Susca A."/>
            <person name="Todd R.B."/>
            <person name="Tsang A."/>
            <person name="Unkles S.E."/>
            <person name="van de Wiele N."/>
            <person name="van Rossen-Uffink D."/>
            <person name="Oliveira J.V."/>
            <person name="Vesth T.C."/>
            <person name="Visser J."/>
            <person name="Yu J.-H."/>
            <person name="Zhou M."/>
            <person name="Andersen M.R."/>
            <person name="Archer D.B."/>
            <person name="Baker S.E."/>
            <person name="Benoit I."/>
            <person name="Brakhage A.A."/>
            <person name="Braus G.H."/>
            <person name="Fischer R."/>
            <person name="Frisvad J.C."/>
            <person name="Goldman G.H."/>
            <person name="Houbraken J."/>
            <person name="Oakley B."/>
            <person name="Pocsi I."/>
            <person name="Scazzocchio C."/>
            <person name="Seiboth B."/>
            <person name="vanKuyk P.A."/>
            <person name="Wortman J."/>
            <person name="Dyer P.S."/>
            <person name="Grigoriev I.V."/>
        </authorList>
    </citation>
    <scope>NUCLEOTIDE SEQUENCE [LARGE SCALE GENOMIC DNA]</scope>
    <source>
        <strain evidence="11">DTO 134E9</strain>
    </source>
</reference>
<feature type="compositionally biased region" description="Polar residues" evidence="8">
    <location>
        <begin position="125"/>
        <end position="134"/>
    </location>
</feature>
<protein>
    <recommendedName>
        <fullName evidence="7">Transcription activator of gluconeogenesis acuK</fullName>
    </recommendedName>
</protein>
<gene>
    <name evidence="10" type="ORF">ASPWEDRAFT_108707</name>
</gene>
<evidence type="ECO:0000256" key="3">
    <source>
        <dbReference type="ARBA" id="ARBA00023015"/>
    </source>
</evidence>
<keyword evidence="2" id="KW-0862">Zinc</keyword>
<dbReference type="SMART" id="SM00066">
    <property type="entry name" value="GAL4"/>
    <property type="match status" value="1"/>
</dbReference>
<feature type="region of interest" description="Disordered" evidence="8">
    <location>
        <begin position="219"/>
        <end position="265"/>
    </location>
</feature>
<keyword evidence="3" id="KW-0805">Transcription regulation</keyword>
<dbReference type="InterPro" id="IPR036864">
    <property type="entry name" value="Zn2-C6_fun-type_DNA-bd_sf"/>
</dbReference>
<dbReference type="AlphaFoldDB" id="A0A1L9RS75"/>
<sequence>MQSLVLPHSPFIATSFGHSRFNPGPERLSLNLPRSTNARGCSPRALPPPRSMSGPAPVDDPLEISGEARRPGRPELPHPVTTTAATGLSAQVLALDSAATGTVREPTLQRVVSATTDEISQRSFAFNDPLSSRQPPAFGAQAGSQPIQGPYPTPTLATSPSGTATRALPQKPTRRTKAHVASACVNCKKKHLGCDPARPCRRCVVAGKAATCVDVTHKKRGRPPLKAEEPSLRPYATQLGNPAAPGEPHQASQPRRTHMHRATSSREIRPMTDLQVSGGPAGAIGLRASAGHPQRWSTSVFPHTVDPSLSMQGHLGHRRFSSSGSHYATAQAPGFIPMTGGFSPVMGAGRMPPGMGRPLSSYANQVMPPTTSPPQYHQAFGGPISPYMESSRPINRPPMGDPPMPRDPHEAYIESPVRLPPIFPAMTNVGPTPQSQGHRLSDPYPAPWSYRAQDEFTQERRPPPPQGLMEPLSPHTQFQHATSESVYPEPVSGHPGPIPPVAERHHVHLSPTHLRDEQPGGEGEAGEGSDGRPTKRRKMALDDMVND</sequence>
<dbReference type="InterPro" id="IPR050335">
    <property type="entry name" value="ERT1_acuK_gluconeogen_tf"/>
</dbReference>
<evidence type="ECO:0000313" key="11">
    <source>
        <dbReference type="Proteomes" id="UP000184383"/>
    </source>
</evidence>
<organism evidence="10 11">
    <name type="scientific">Aspergillus wentii DTO 134E9</name>
    <dbReference type="NCBI Taxonomy" id="1073089"/>
    <lineage>
        <taxon>Eukaryota</taxon>
        <taxon>Fungi</taxon>
        <taxon>Dikarya</taxon>
        <taxon>Ascomycota</taxon>
        <taxon>Pezizomycotina</taxon>
        <taxon>Eurotiomycetes</taxon>
        <taxon>Eurotiomycetidae</taxon>
        <taxon>Eurotiales</taxon>
        <taxon>Aspergillaceae</taxon>
        <taxon>Aspergillus</taxon>
        <taxon>Aspergillus subgen. Cremei</taxon>
    </lineage>
</organism>
<dbReference type="RefSeq" id="XP_040691409.1">
    <property type="nucleotide sequence ID" value="XM_040828014.1"/>
</dbReference>
<feature type="compositionally biased region" description="Polar residues" evidence="8">
    <location>
        <begin position="155"/>
        <end position="164"/>
    </location>
</feature>
<keyword evidence="11" id="KW-1185">Reference proteome</keyword>
<evidence type="ECO:0000256" key="2">
    <source>
        <dbReference type="ARBA" id="ARBA00022833"/>
    </source>
</evidence>
<feature type="region of interest" description="Disordered" evidence="8">
    <location>
        <begin position="455"/>
        <end position="547"/>
    </location>
</feature>
<dbReference type="SUPFAM" id="SSF57701">
    <property type="entry name" value="Zn2/Cys6 DNA-binding domain"/>
    <property type="match status" value="1"/>
</dbReference>
<dbReference type="Pfam" id="PF00172">
    <property type="entry name" value="Zn_clus"/>
    <property type="match status" value="1"/>
</dbReference>
<evidence type="ECO:0000256" key="6">
    <source>
        <dbReference type="ARBA" id="ARBA00023242"/>
    </source>
</evidence>
<keyword evidence="5" id="KW-0804">Transcription</keyword>
<feature type="region of interest" description="Disordered" evidence="8">
    <location>
        <begin position="125"/>
        <end position="175"/>
    </location>
</feature>
<evidence type="ECO:0000256" key="5">
    <source>
        <dbReference type="ARBA" id="ARBA00023163"/>
    </source>
</evidence>
<dbReference type="CDD" id="cd00067">
    <property type="entry name" value="GAL4"/>
    <property type="match status" value="1"/>
</dbReference>
<proteinExistence type="predicted"/>
<dbReference type="GO" id="GO:0003677">
    <property type="term" value="F:DNA binding"/>
    <property type="evidence" value="ECO:0007669"/>
    <property type="project" value="UniProtKB-KW"/>
</dbReference>
<feature type="compositionally biased region" description="Polar residues" evidence="8">
    <location>
        <begin position="474"/>
        <end position="485"/>
    </location>
</feature>
<evidence type="ECO:0000256" key="7">
    <source>
        <dbReference type="ARBA" id="ARBA00040750"/>
    </source>
</evidence>
<evidence type="ECO:0000256" key="1">
    <source>
        <dbReference type="ARBA" id="ARBA00022723"/>
    </source>
</evidence>
<name>A0A1L9RS75_ASPWE</name>
<dbReference type="GO" id="GO:0008270">
    <property type="term" value="F:zinc ion binding"/>
    <property type="evidence" value="ECO:0007669"/>
    <property type="project" value="InterPro"/>
</dbReference>
<evidence type="ECO:0000256" key="4">
    <source>
        <dbReference type="ARBA" id="ARBA00023125"/>
    </source>
</evidence>
<dbReference type="InterPro" id="IPR001138">
    <property type="entry name" value="Zn2Cys6_DnaBD"/>
</dbReference>
<dbReference type="EMBL" id="KV878211">
    <property type="protein sequence ID" value="OJJ37733.1"/>
    <property type="molecule type" value="Genomic_DNA"/>
</dbReference>
<evidence type="ECO:0000259" key="9">
    <source>
        <dbReference type="PROSITE" id="PS50048"/>
    </source>
</evidence>
<evidence type="ECO:0000313" key="10">
    <source>
        <dbReference type="EMBL" id="OJJ37733.1"/>
    </source>
</evidence>
<feature type="domain" description="Zn(2)-C6 fungal-type" evidence="9">
    <location>
        <begin position="183"/>
        <end position="214"/>
    </location>
</feature>
<dbReference type="GO" id="GO:0000981">
    <property type="term" value="F:DNA-binding transcription factor activity, RNA polymerase II-specific"/>
    <property type="evidence" value="ECO:0007669"/>
    <property type="project" value="InterPro"/>
</dbReference>
<dbReference type="PROSITE" id="PS00463">
    <property type="entry name" value="ZN2_CY6_FUNGAL_1"/>
    <property type="match status" value="1"/>
</dbReference>
<feature type="compositionally biased region" description="Basic and acidic residues" evidence="8">
    <location>
        <begin position="66"/>
        <end position="76"/>
    </location>
</feature>